<sequence>MSTQKFTEFIKDSGGCLVSRNIIDGRGHIKWVRRERSANPVDTGWRILSDIDTDDFLNEPGNLIVASFNSIANLEPALIGIYNLPVGADLQLVVQDGRRRWHDNTTGQDITDQLL</sequence>
<dbReference type="Pfam" id="PF09951">
    <property type="entry name" value="Imm33"/>
    <property type="match status" value="1"/>
</dbReference>
<dbReference type="AlphaFoldDB" id="A0A448N1I0"/>
<gene>
    <name evidence="2" type="ORF">NCTC12967_02576</name>
</gene>
<dbReference type="RefSeq" id="WP_061788166.1">
    <property type="nucleotide sequence ID" value="NZ_CAUVFS010000010.1"/>
</dbReference>
<accession>A0A448N1I0</accession>
<protein>
    <submittedName>
        <fullName evidence="2">Protein of uncharacterized function (DUF2185)</fullName>
    </submittedName>
</protein>
<proteinExistence type="predicted"/>
<dbReference type="InterPro" id="IPR018689">
    <property type="entry name" value="Imm33_dom"/>
</dbReference>
<evidence type="ECO:0000313" key="3">
    <source>
        <dbReference type="Proteomes" id="UP000273044"/>
    </source>
</evidence>
<dbReference type="EMBL" id="LR134406">
    <property type="protein sequence ID" value="VEH71258.1"/>
    <property type="molecule type" value="Genomic_DNA"/>
</dbReference>
<dbReference type="Proteomes" id="UP000273044">
    <property type="component" value="Chromosome"/>
</dbReference>
<feature type="domain" description="Immunity protein Imm33" evidence="1">
    <location>
        <begin position="16"/>
        <end position="97"/>
    </location>
</feature>
<dbReference type="GeneID" id="64408003"/>
<organism evidence="2 3">
    <name type="scientific">Arachnia propionica</name>
    <dbReference type="NCBI Taxonomy" id="1750"/>
    <lineage>
        <taxon>Bacteria</taxon>
        <taxon>Bacillati</taxon>
        <taxon>Actinomycetota</taxon>
        <taxon>Actinomycetes</taxon>
        <taxon>Propionibacteriales</taxon>
        <taxon>Propionibacteriaceae</taxon>
        <taxon>Arachnia</taxon>
    </lineage>
</organism>
<evidence type="ECO:0000259" key="1">
    <source>
        <dbReference type="Pfam" id="PF09951"/>
    </source>
</evidence>
<name>A0A448N1I0_9ACTN</name>
<keyword evidence="3" id="KW-1185">Reference proteome</keyword>
<reference evidence="2 3" key="1">
    <citation type="submission" date="2018-12" db="EMBL/GenBank/DDBJ databases">
        <authorList>
            <consortium name="Pathogen Informatics"/>
        </authorList>
    </citation>
    <scope>NUCLEOTIDE SEQUENCE [LARGE SCALE GENOMIC DNA]</scope>
    <source>
        <strain evidence="2 3">NCTC12967</strain>
    </source>
</reference>
<evidence type="ECO:0000313" key="2">
    <source>
        <dbReference type="EMBL" id="VEH71258.1"/>
    </source>
</evidence>